<keyword evidence="9" id="KW-1185">Reference proteome</keyword>
<gene>
    <name evidence="8" type="ORF">FOF52_05750</name>
</gene>
<organism evidence="8 9">
    <name type="scientific">Thermobifida alba</name>
    <name type="common">Thermomonospora alba</name>
    <dbReference type="NCBI Taxonomy" id="53522"/>
    <lineage>
        <taxon>Bacteria</taxon>
        <taxon>Bacillati</taxon>
        <taxon>Actinomycetota</taxon>
        <taxon>Actinomycetes</taxon>
        <taxon>Streptosporangiales</taxon>
        <taxon>Nocardiopsidaceae</taxon>
        <taxon>Thermobifida</taxon>
    </lineage>
</organism>
<dbReference type="RefSeq" id="WP_248592801.1">
    <property type="nucleotide sequence ID" value="NZ_BAABEB010000012.1"/>
</dbReference>
<name>A0ABY4KYP9_THEAE</name>
<dbReference type="PANTHER" id="PTHR36115">
    <property type="entry name" value="PROLINE-RICH ANTIGEN HOMOLOG-RELATED"/>
    <property type="match status" value="1"/>
</dbReference>
<dbReference type="Pfam" id="PF06271">
    <property type="entry name" value="RDD"/>
    <property type="match status" value="1"/>
</dbReference>
<evidence type="ECO:0000313" key="9">
    <source>
        <dbReference type="Proteomes" id="UP000832041"/>
    </source>
</evidence>
<proteinExistence type="predicted"/>
<evidence type="ECO:0000256" key="5">
    <source>
        <dbReference type="ARBA" id="ARBA00023136"/>
    </source>
</evidence>
<dbReference type="InterPro" id="IPR010432">
    <property type="entry name" value="RDD"/>
</dbReference>
<dbReference type="PANTHER" id="PTHR36115:SF6">
    <property type="entry name" value="PROLINE-RICH ANTIGEN HOMOLOG"/>
    <property type="match status" value="1"/>
</dbReference>
<feature type="transmembrane region" description="Helical" evidence="6">
    <location>
        <begin position="47"/>
        <end position="73"/>
    </location>
</feature>
<reference evidence="8 9" key="1">
    <citation type="submission" date="2020-04" db="EMBL/GenBank/DDBJ databases">
        <title>Thermobifida alba genome sequencing and assembly.</title>
        <authorList>
            <person name="Luzics S."/>
            <person name="Horvath B."/>
            <person name="Nagy I."/>
            <person name="Toth A."/>
            <person name="Nagy I."/>
            <person name="Kukolya J."/>
        </authorList>
    </citation>
    <scope>NUCLEOTIDE SEQUENCE [LARGE SCALE GENOMIC DNA]</scope>
    <source>
        <strain evidence="8 9">DSM 43795</strain>
    </source>
</reference>
<feature type="domain" description="RDD" evidence="7">
    <location>
        <begin position="41"/>
        <end position="178"/>
    </location>
</feature>
<evidence type="ECO:0000256" key="3">
    <source>
        <dbReference type="ARBA" id="ARBA00022692"/>
    </source>
</evidence>
<keyword evidence="5 6" id="KW-0472">Membrane</keyword>
<evidence type="ECO:0000256" key="2">
    <source>
        <dbReference type="ARBA" id="ARBA00022475"/>
    </source>
</evidence>
<dbReference type="EMBL" id="CP051627">
    <property type="protein sequence ID" value="UPT20536.1"/>
    <property type="molecule type" value="Genomic_DNA"/>
</dbReference>
<keyword evidence="3 6" id="KW-0812">Transmembrane</keyword>
<dbReference type="InterPro" id="IPR051791">
    <property type="entry name" value="Pra-immunoreactive"/>
</dbReference>
<feature type="transmembrane region" description="Helical" evidence="6">
    <location>
        <begin position="85"/>
        <end position="107"/>
    </location>
</feature>
<dbReference type="Proteomes" id="UP000832041">
    <property type="component" value="Chromosome"/>
</dbReference>
<evidence type="ECO:0000256" key="4">
    <source>
        <dbReference type="ARBA" id="ARBA00022989"/>
    </source>
</evidence>
<sequence>MGQPPAFEHPPAQQYPAFSPGPAAPHGPFPAPQAPVWPPPAPFGRRLGAYAIDGVICLFLFLAVYLTVGVGGAVTMSSYVGSEGLAALMVLLAFLLAPLSCFCYFWLPTGRSGQTLGKRFLKIKVVDAATGQPPSPGKAFGRTAVMFLLNLLSVGTVLNAVLTVIDEPQQRSLHDRAATTRVVPA</sequence>
<protein>
    <submittedName>
        <fullName evidence="8">RDD family protein</fullName>
    </submittedName>
</protein>
<evidence type="ECO:0000313" key="8">
    <source>
        <dbReference type="EMBL" id="UPT20536.1"/>
    </source>
</evidence>
<evidence type="ECO:0000256" key="6">
    <source>
        <dbReference type="SAM" id="Phobius"/>
    </source>
</evidence>
<keyword evidence="2" id="KW-1003">Cell membrane</keyword>
<keyword evidence="4 6" id="KW-1133">Transmembrane helix</keyword>
<feature type="transmembrane region" description="Helical" evidence="6">
    <location>
        <begin position="144"/>
        <end position="165"/>
    </location>
</feature>
<evidence type="ECO:0000256" key="1">
    <source>
        <dbReference type="ARBA" id="ARBA00004651"/>
    </source>
</evidence>
<evidence type="ECO:0000259" key="7">
    <source>
        <dbReference type="Pfam" id="PF06271"/>
    </source>
</evidence>
<comment type="subcellular location">
    <subcellularLocation>
        <location evidence="1">Cell membrane</location>
        <topology evidence="1">Multi-pass membrane protein</topology>
    </subcellularLocation>
</comment>
<accession>A0ABY4KYP9</accession>